<reference evidence="2 3" key="1">
    <citation type="submission" date="2019-09" db="EMBL/GenBank/DDBJ databases">
        <title>Draft genome of the ectomycorrhizal ascomycete Sphaerosporella brunnea.</title>
        <authorList>
            <consortium name="DOE Joint Genome Institute"/>
            <person name="Benucci G.M."/>
            <person name="Marozzi G."/>
            <person name="Antonielli L."/>
            <person name="Sanchez S."/>
            <person name="Marco P."/>
            <person name="Wang X."/>
            <person name="Falini L.B."/>
            <person name="Barry K."/>
            <person name="Haridas S."/>
            <person name="Lipzen A."/>
            <person name="Labutti K."/>
            <person name="Grigoriev I.V."/>
            <person name="Murat C."/>
            <person name="Martin F."/>
            <person name="Albertini E."/>
            <person name="Donnini D."/>
            <person name="Bonito G."/>
        </authorList>
    </citation>
    <scope>NUCLEOTIDE SEQUENCE [LARGE SCALE GENOMIC DNA]</scope>
    <source>
        <strain evidence="2 3">Sb_GMNB300</strain>
    </source>
</reference>
<dbReference type="EMBL" id="VXIS01000010">
    <property type="protein sequence ID" value="KAA8913971.1"/>
    <property type="molecule type" value="Genomic_DNA"/>
</dbReference>
<organism evidence="2 3">
    <name type="scientific">Sphaerosporella brunnea</name>
    <dbReference type="NCBI Taxonomy" id="1250544"/>
    <lineage>
        <taxon>Eukaryota</taxon>
        <taxon>Fungi</taxon>
        <taxon>Dikarya</taxon>
        <taxon>Ascomycota</taxon>
        <taxon>Pezizomycotina</taxon>
        <taxon>Pezizomycetes</taxon>
        <taxon>Pezizales</taxon>
        <taxon>Pyronemataceae</taxon>
        <taxon>Sphaerosporella</taxon>
    </lineage>
</organism>
<dbReference type="Proteomes" id="UP000326924">
    <property type="component" value="Unassembled WGS sequence"/>
</dbReference>
<evidence type="ECO:0000313" key="2">
    <source>
        <dbReference type="EMBL" id="KAA8913971.1"/>
    </source>
</evidence>
<name>A0A5J5FAT2_9PEZI</name>
<comment type="caution">
    <text evidence="2">The sequence shown here is derived from an EMBL/GenBank/DDBJ whole genome shotgun (WGS) entry which is preliminary data.</text>
</comment>
<sequence>MNNTADLPRHDIMMDCDDEDPQRIADKNEATKRLKRLTTAEKIPDLYENARRAYLEAHKINAPTSLTAEQITAQLARKVAFQAYDKTVHDVDTLRTQVQSLKSRVEDMESALVDTKKAWKDLSVRILIDLVGEQRKNKAMRDALARIKTSADRLVLLEPTAQDRVARAKQRFTEVQDAVDTIVKALNELSTWSPEAGLRYLNEMQDAHVDYTFGRLKDIAAAAERAMKA</sequence>
<protein>
    <submittedName>
        <fullName evidence="2">Uncharacterized protein</fullName>
    </submittedName>
</protein>
<accession>A0A5J5FAT2</accession>
<keyword evidence="3" id="KW-1185">Reference proteome</keyword>
<evidence type="ECO:0000256" key="1">
    <source>
        <dbReference type="SAM" id="Coils"/>
    </source>
</evidence>
<evidence type="ECO:0000313" key="3">
    <source>
        <dbReference type="Proteomes" id="UP000326924"/>
    </source>
</evidence>
<gene>
    <name evidence="2" type="ORF">FN846DRAFT_886233</name>
</gene>
<proteinExistence type="predicted"/>
<dbReference type="InParanoid" id="A0A5J5FAT2"/>
<dbReference type="AlphaFoldDB" id="A0A5J5FAT2"/>
<feature type="coiled-coil region" evidence="1">
    <location>
        <begin position="91"/>
        <end position="118"/>
    </location>
</feature>
<keyword evidence="1" id="KW-0175">Coiled coil</keyword>